<evidence type="ECO:0000313" key="1">
    <source>
        <dbReference type="EMBL" id="QJA97669.1"/>
    </source>
</evidence>
<name>A0A6M3LUB6_9ZZZZ</name>
<proteinExistence type="predicted"/>
<organism evidence="1">
    <name type="scientific">viral metagenome</name>
    <dbReference type="NCBI Taxonomy" id="1070528"/>
    <lineage>
        <taxon>unclassified sequences</taxon>
        <taxon>metagenomes</taxon>
        <taxon>organismal metagenomes</taxon>
    </lineage>
</organism>
<dbReference type="EMBL" id="MT143514">
    <property type="protein sequence ID" value="QJA97669.1"/>
    <property type="molecule type" value="Genomic_DNA"/>
</dbReference>
<sequence>MRAGVRLQRRLGAATGARGVGAMTDTGRFSWRRVLGYARSLDRRGYCDTARRVWARDCVEVREATVAQWTAASMRAGLPSQVEAEFVAPAVGVVGIGVRCTFVDYQQAEALWPHVSAPFVSFADWATMIAEAPMITPGLAAHKLDALAAATARTLAAAASWSPDRCVHFRQDEAGQGRVEMLVTVPWPLTAPRRVEQ</sequence>
<protein>
    <submittedName>
        <fullName evidence="1">Uncharacterized protein</fullName>
    </submittedName>
</protein>
<gene>
    <name evidence="1" type="ORF">MM415B06018_0006</name>
</gene>
<accession>A0A6M3LUB6</accession>
<reference evidence="1" key="1">
    <citation type="submission" date="2020-03" db="EMBL/GenBank/DDBJ databases">
        <title>The deep terrestrial virosphere.</title>
        <authorList>
            <person name="Holmfeldt K."/>
            <person name="Nilsson E."/>
            <person name="Simone D."/>
            <person name="Lopez-Fernandez M."/>
            <person name="Wu X."/>
            <person name="de Brujin I."/>
            <person name="Lundin D."/>
            <person name="Andersson A."/>
            <person name="Bertilsson S."/>
            <person name="Dopson M."/>
        </authorList>
    </citation>
    <scope>NUCLEOTIDE SEQUENCE</scope>
    <source>
        <strain evidence="1">MM415B06018</strain>
    </source>
</reference>
<dbReference type="AlphaFoldDB" id="A0A6M3LUB6"/>